<keyword evidence="3" id="KW-1185">Reference proteome</keyword>
<evidence type="ECO:0000313" key="4">
    <source>
        <dbReference type="RefSeq" id="XP_071903340.1"/>
    </source>
</evidence>
<dbReference type="InterPro" id="IPR004158">
    <property type="entry name" value="DUF247_pln"/>
</dbReference>
<dbReference type="GeneID" id="140005922"/>
<accession>A0ABM4U7T7</accession>
<keyword evidence="2" id="KW-0812">Transmembrane</keyword>
<dbReference type="Proteomes" id="UP001652660">
    <property type="component" value="Chromosome 1c"/>
</dbReference>
<proteinExistence type="predicted"/>
<reference evidence="4" key="2">
    <citation type="submission" date="2025-08" db="UniProtKB">
        <authorList>
            <consortium name="RefSeq"/>
        </authorList>
    </citation>
    <scope>IDENTIFICATION</scope>
    <source>
        <tissue evidence="4">Leaves</tissue>
    </source>
</reference>
<sequence length="473" mass="54938">MKIKKGKRAISLPNGNSSNEIKAADHKDDNTLERRSTHEPESGSWRYHEYADSEGLTSWKQQDQAHFETEDQASVEYSLNLIEGGLEKWRQVAREEGNTSSICIFKLPCGLTGTNEKAKEPELVSIGPYHRGKNHLLKFEEHKWYFLDKILSRNHNNHFSGLSTYLRCMRNLEARARACYSDKLLMSSHDFVEMMLLDACFVVGLLRHLGSSEDSVDKDDPIFTKPWIIPILIRDLLKLENQLPFFVLEELFLPVMCMAAFKPLHLLDLFYLSLLPSNQETRPKYLDAYRPSSQSIQSVTELRPSGIKLKPQKADSFLDIKFHNRVLEIPAMTVNDFTSTLLLNCVAWEQCQEDKPTYFTDYISFMNCLIHRPRDVALLYLDGIITRLSQDDMYVADFFNNLGKNVVINVHSCYLYKEFKELDAYFNSYWATMMRTYFRSPWSFISIFSAFLIIVLSFTQSIMSILTYQRQFG</sequence>
<dbReference type="PANTHER" id="PTHR31170:SF25">
    <property type="entry name" value="BNAA09G04570D PROTEIN"/>
    <property type="match status" value="1"/>
</dbReference>
<name>A0ABM4U7T7_COFAR</name>
<dbReference type="PANTHER" id="PTHR31170">
    <property type="entry name" value="BNAC04G53230D PROTEIN"/>
    <property type="match status" value="1"/>
</dbReference>
<feature type="compositionally biased region" description="Basic and acidic residues" evidence="1">
    <location>
        <begin position="22"/>
        <end position="45"/>
    </location>
</feature>
<keyword evidence="2" id="KW-0472">Membrane</keyword>
<keyword evidence="2" id="KW-1133">Transmembrane helix</keyword>
<gene>
    <name evidence="4" type="primary">LOC140005922</name>
</gene>
<evidence type="ECO:0000313" key="3">
    <source>
        <dbReference type="Proteomes" id="UP001652660"/>
    </source>
</evidence>
<reference evidence="3" key="1">
    <citation type="journal article" date="2025" name="Foods">
        <title>Unveiling the Microbial Signatures of Arabica Coffee Cherries: Insights into Ripeness Specific Diversity, Functional Traits, and Implications for Quality and Safety.</title>
        <authorList>
            <consortium name="RefSeq"/>
            <person name="Tenea G.N."/>
            <person name="Cifuentes V."/>
            <person name="Reyes P."/>
            <person name="Cevallos-Vallejos M."/>
        </authorList>
    </citation>
    <scope>NUCLEOTIDE SEQUENCE [LARGE SCALE GENOMIC DNA]</scope>
</reference>
<dbReference type="RefSeq" id="XP_071903340.1">
    <property type="nucleotide sequence ID" value="XM_072047239.1"/>
</dbReference>
<feature type="transmembrane region" description="Helical" evidence="2">
    <location>
        <begin position="442"/>
        <end position="468"/>
    </location>
</feature>
<dbReference type="Pfam" id="PF03140">
    <property type="entry name" value="DUF247"/>
    <property type="match status" value="1"/>
</dbReference>
<evidence type="ECO:0000256" key="2">
    <source>
        <dbReference type="SAM" id="Phobius"/>
    </source>
</evidence>
<protein>
    <submittedName>
        <fullName evidence="4">UPF0481 protein At3g47200-like</fullName>
    </submittedName>
</protein>
<feature type="region of interest" description="Disordered" evidence="1">
    <location>
        <begin position="1"/>
        <end position="45"/>
    </location>
</feature>
<organism evidence="3 4">
    <name type="scientific">Coffea arabica</name>
    <name type="common">Arabian coffee</name>
    <dbReference type="NCBI Taxonomy" id="13443"/>
    <lineage>
        <taxon>Eukaryota</taxon>
        <taxon>Viridiplantae</taxon>
        <taxon>Streptophyta</taxon>
        <taxon>Embryophyta</taxon>
        <taxon>Tracheophyta</taxon>
        <taxon>Spermatophyta</taxon>
        <taxon>Magnoliopsida</taxon>
        <taxon>eudicotyledons</taxon>
        <taxon>Gunneridae</taxon>
        <taxon>Pentapetalae</taxon>
        <taxon>asterids</taxon>
        <taxon>lamiids</taxon>
        <taxon>Gentianales</taxon>
        <taxon>Rubiaceae</taxon>
        <taxon>Ixoroideae</taxon>
        <taxon>Gardenieae complex</taxon>
        <taxon>Bertiereae - Coffeeae clade</taxon>
        <taxon>Coffeeae</taxon>
        <taxon>Coffea</taxon>
    </lineage>
</organism>
<evidence type="ECO:0000256" key="1">
    <source>
        <dbReference type="SAM" id="MobiDB-lite"/>
    </source>
</evidence>